<dbReference type="InterPro" id="IPR016024">
    <property type="entry name" value="ARM-type_fold"/>
</dbReference>
<organism evidence="1 2">
    <name type="scientific">Rhizobium grahamii</name>
    <dbReference type="NCBI Taxonomy" id="1120045"/>
    <lineage>
        <taxon>Bacteria</taxon>
        <taxon>Pseudomonadati</taxon>
        <taxon>Pseudomonadota</taxon>
        <taxon>Alphaproteobacteria</taxon>
        <taxon>Hyphomicrobiales</taxon>
        <taxon>Rhizobiaceae</taxon>
        <taxon>Rhizobium/Agrobacterium group</taxon>
        <taxon>Rhizobium</taxon>
    </lineage>
</organism>
<dbReference type="Proteomes" id="UP000326881">
    <property type="component" value="Chromosome"/>
</dbReference>
<accession>A0A5Q0CEK4</accession>
<evidence type="ECO:0000313" key="1">
    <source>
        <dbReference type="EMBL" id="QFY62387.1"/>
    </source>
</evidence>
<dbReference type="RefSeq" id="WP_153272388.1">
    <property type="nucleotide sequence ID" value="NZ_CP043498.1"/>
</dbReference>
<proteinExistence type="predicted"/>
<dbReference type="KEGG" id="rgr:FZ934_07645"/>
<dbReference type="PANTHER" id="PTHR41291:SF1">
    <property type="entry name" value="DNA ALKYLATION REPAIR PROTEIN"/>
    <property type="match status" value="1"/>
</dbReference>
<reference evidence="1 2" key="1">
    <citation type="submission" date="2019-08" db="EMBL/GenBank/DDBJ databases">
        <title>Prosopis cineraria nodule microbiome.</title>
        <authorList>
            <person name="Ali R."/>
            <person name="Chaluvadi S.R."/>
            <person name="Wang X."/>
        </authorList>
    </citation>
    <scope>NUCLEOTIDE SEQUENCE [LARGE SCALE GENOMIC DNA]</scope>
    <source>
        <strain evidence="1 2">BG7</strain>
    </source>
</reference>
<dbReference type="PANTHER" id="PTHR41291">
    <property type="entry name" value="DNA ALKYLATION REPAIR PROTEIN"/>
    <property type="match status" value="1"/>
</dbReference>
<dbReference type="InterPro" id="IPR014825">
    <property type="entry name" value="DNA_alkylation"/>
</dbReference>
<sequence length="228" mass="25402">MIDPSSSAADLVAHLMSLRSETNIAGMKRFGIETGTALGISNPDLQAIARRAKKDHRRALALWQSQVREARLLAVYTADPKQLTLDEARLWSADFNSWEIVDSAADLFVEARLLQLIPEFASDEREFIRRAAFAMIASAAVHMKKEPDATISGYLPLIEAHSTDPRNFVKKAVNWALRNIGKRNRSCHAQALLLAQKLSESTDRAARWIGKDAVRELTSEKIIARLKG</sequence>
<keyword evidence="2" id="KW-1185">Reference proteome</keyword>
<dbReference type="Gene3D" id="1.25.10.90">
    <property type="match status" value="1"/>
</dbReference>
<name>A0A5Q0CEK4_9HYPH</name>
<dbReference type="AlphaFoldDB" id="A0A5Q0CEK4"/>
<dbReference type="Pfam" id="PF08713">
    <property type="entry name" value="DNA_alkylation"/>
    <property type="match status" value="1"/>
</dbReference>
<dbReference type="CDD" id="cd06561">
    <property type="entry name" value="AlkD_like"/>
    <property type="match status" value="1"/>
</dbReference>
<dbReference type="EMBL" id="CP043498">
    <property type="protein sequence ID" value="QFY62387.1"/>
    <property type="molecule type" value="Genomic_DNA"/>
</dbReference>
<evidence type="ECO:0000313" key="2">
    <source>
        <dbReference type="Proteomes" id="UP000326881"/>
    </source>
</evidence>
<protein>
    <submittedName>
        <fullName evidence="1">DNA alkylation repair protein</fullName>
    </submittedName>
</protein>
<dbReference type="SUPFAM" id="SSF48371">
    <property type="entry name" value="ARM repeat"/>
    <property type="match status" value="1"/>
</dbReference>
<dbReference type="OrthoDB" id="7345147at2"/>
<gene>
    <name evidence="1" type="ORF">FZ934_07645</name>
</gene>